<feature type="domain" description="Isopropylmalate dehydrogenase-like" evidence="2">
    <location>
        <begin position="6"/>
        <end position="369"/>
    </location>
</feature>
<dbReference type="GO" id="GO:0051287">
    <property type="term" value="F:NAD binding"/>
    <property type="evidence" value="ECO:0007669"/>
    <property type="project" value="InterPro"/>
</dbReference>
<comment type="similarity">
    <text evidence="1">Belongs to the isocitrate and isopropylmalate dehydrogenases family.</text>
</comment>
<dbReference type="GO" id="GO:0006102">
    <property type="term" value="P:isocitrate metabolic process"/>
    <property type="evidence" value="ECO:0007669"/>
    <property type="project" value="TreeGrafter"/>
</dbReference>
<reference evidence="3 4" key="1">
    <citation type="submission" date="2018-05" db="EMBL/GenBank/DDBJ databases">
        <title>A metagenomic window into the 2 km-deep terrestrial subsurface aquifer revealed taxonomically and functionally diverse microbial community comprising novel uncultured bacterial lineages.</title>
        <authorList>
            <person name="Kadnikov V.V."/>
            <person name="Mardanov A.V."/>
            <person name="Beletsky A.V."/>
            <person name="Banks D."/>
            <person name="Pimenov N.V."/>
            <person name="Frank Y.A."/>
            <person name="Karnachuk O.V."/>
            <person name="Ravin N.V."/>
        </authorList>
    </citation>
    <scope>NUCLEOTIDE SEQUENCE [LARGE SCALE GENOMIC DNA]</scope>
    <source>
        <strain evidence="3">BY5</strain>
    </source>
</reference>
<comment type="caution">
    <text evidence="3">The sequence shown here is derived from an EMBL/GenBank/DDBJ whole genome shotgun (WGS) entry which is preliminary data.</text>
</comment>
<dbReference type="PANTHER" id="PTHR11835:SF77">
    <property type="entry name" value="ISOCITRATE_ISOPROPYLMALATE DEHYDROGENASE FAMILY PROTEIN"/>
    <property type="match status" value="1"/>
</dbReference>
<dbReference type="InterPro" id="IPR024084">
    <property type="entry name" value="IsoPropMal-DH-like_dom"/>
</dbReference>
<protein>
    <submittedName>
        <fullName evidence="3">3-isopropylmalate dehydrogenase</fullName>
    </submittedName>
</protein>
<dbReference type="GO" id="GO:0006099">
    <property type="term" value="P:tricarboxylic acid cycle"/>
    <property type="evidence" value="ECO:0007669"/>
    <property type="project" value="TreeGrafter"/>
</dbReference>
<dbReference type="GO" id="GO:0000287">
    <property type="term" value="F:magnesium ion binding"/>
    <property type="evidence" value="ECO:0007669"/>
    <property type="project" value="InterPro"/>
</dbReference>
<organism evidence="3 4">
    <name type="scientific">Candidatus Ozemobacter sibiricus</name>
    <dbReference type="NCBI Taxonomy" id="2268124"/>
    <lineage>
        <taxon>Bacteria</taxon>
        <taxon>Candidatus Ozemobacteria</taxon>
        <taxon>Candidatus Ozemobacterales</taxon>
        <taxon>Candidatus Ozemobacteraceae</taxon>
        <taxon>Candidatus Ozemobacter</taxon>
    </lineage>
</organism>
<evidence type="ECO:0000313" key="3">
    <source>
        <dbReference type="EMBL" id="RCK79293.1"/>
    </source>
</evidence>
<evidence type="ECO:0000313" key="4">
    <source>
        <dbReference type="Proteomes" id="UP000252355"/>
    </source>
</evidence>
<dbReference type="Pfam" id="PF00180">
    <property type="entry name" value="Iso_dh"/>
    <property type="match status" value="1"/>
</dbReference>
<dbReference type="PANTHER" id="PTHR11835">
    <property type="entry name" value="DECARBOXYLATING DEHYDROGENASES-ISOCITRATE, ISOPROPYLMALATE, TARTRATE"/>
    <property type="match status" value="1"/>
</dbReference>
<evidence type="ECO:0000256" key="1">
    <source>
        <dbReference type="ARBA" id="ARBA00007769"/>
    </source>
</evidence>
<proteinExistence type="inferred from homology"/>
<gene>
    <name evidence="3" type="ORF">OZSIB_0164</name>
</gene>
<dbReference type="SMART" id="SM01329">
    <property type="entry name" value="Iso_dh"/>
    <property type="match status" value="1"/>
</dbReference>
<dbReference type="SUPFAM" id="SSF53659">
    <property type="entry name" value="Isocitrate/Isopropylmalate dehydrogenase-like"/>
    <property type="match status" value="1"/>
</dbReference>
<dbReference type="Proteomes" id="UP000252355">
    <property type="component" value="Unassembled WGS sequence"/>
</dbReference>
<dbReference type="PROSITE" id="PS00470">
    <property type="entry name" value="IDH_IMDH"/>
    <property type="match status" value="1"/>
</dbReference>
<name>A0A367ZMF0_9BACT</name>
<accession>A0A367ZMF0</accession>
<evidence type="ECO:0000259" key="2">
    <source>
        <dbReference type="SMART" id="SM01329"/>
    </source>
</evidence>
<dbReference type="Gene3D" id="3.40.718.10">
    <property type="entry name" value="Isopropylmalate Dehydrogenase"/>
    <property type="match status" value="1"/>
</dbReference>
<dbReference type="EMBL" id="QOQW01000014">
    <property type="protein sequence ID" value="RCK79293.1"/>
    <property type="molecule type" value="Genomic_DNA"/>
</dbReference>
<dbReference type="GO" id="GO:0004449">
    <property type="term" value="F:isocitrate dehydrogenase (NAD+) activity"/>
    <property type="evidence" value="ECO:0007669"/>
    <property type="project" value="TreeGrafter"/>
</dbReference>
<sequence>MTKKYRIAWLPGDGVGVDVMNAARRVLDAIDFPAEYVHGDIGWEFWCKEGNPLPDRTIKVLKETDVALFGAITSKNKVDAAKELAPELQGKGLVYKSPIVGMRQMFDLYSCVRPCKAFPKNPLNYKENIDITVFRENTEGLYAGVEFCPIPDEVRQTLEKHNKAMARFNKLPPGDVAMSTRIMTRQGCERIIRKAFEFAKANKKPSVTLVEKPNVLRETGGLMLDCMKKVAAEYPNIEWSEGNIDAMCMWLLKNPERYHVLVAENMFGDIVSDLCAQLVGGLGFAYSGNIGDKYAVFEPTHGSAPKYAGQNKVNPLATILAAMMMIEWLGEKDKAAAIYNGVAKVIAEGKARTYDMGGTTTTSGMADAVIAAIKSL</sequence>
<dbReference type="AlphaFoldDB" id="A0A367ZMF0"/>
<dbReference type="InterPro" id="IPR019818">
    <property type="entry name" value="IsoCit/isopropylmalate_DH_CS"/>
</dbReference>